<comment type="caution">
    <text evidence="9">The sequence shown here is derived from an EMBL/GenBank/DDBJ whole genome shotgun (WGS) entry which is preliminary data.</text>
</comment>
<protein>
    <submittedName>
        <fullName evidence="9">Dyp-type peroxidase</fullName>
    </submittedName>
</protein>
<gene>
    <name evidence="9" type="ORF">B1199_01705</name>
</gene>
<dbReference type="InterPro" id="IPR048328">
    <property type="entry name" value="Dyp_perox_C"/>
</dbReference>
<evidence type="ECO:0000256" key="4">
    <source>
        <dbReference type="ARBA" id="ARBA00023002"/>
    </source>
</evidence>
<dbReference type="NCBIfam" id="TIGR01413">
    <property type="entry name" value="Dyp_perox_fam"/>
    <property type="match status" value="1"/>
</dbReference>
<evidence type="ECO:0000256" key="5">
    <source>
        <dbReference type="ARBA" id="ARBA00023004"/>
    </source>
</evidence>
<evidence type="ECO:0000259" key="8">
    <source>
        <dbReference type="Pfam" id="PF20628"/>
    </source>
</evidence>
<dbReference type="PANTHER" id="PTHR30521">
    <property type="entry name" value="DEFERROCHELATASE/PEROXIDASE"/>
    <property type="match status" value="1"/>
</dbReference>
<evidence type="ECO:0000256" key="1">
    <source>
        <dbReference type="ARBA" id="ARBA00001970"/>
    </source>
</evidence>
<dbReference type="GO" id="GO:0005829">
    <property type="term" value="C:cytosol"/>
    <property type="evidence" value="ECO:0007669"/>
    <property type="project" value="TreeGrafter"/>
</dbReference>
<evidence type="ECO:0000313" key="9">
    <source>
        <dbReference type="EMBL" id="OUL59025.1"/>
    </source>
</evidence>
<accession>A0A244CTU3</accession>
<evidence type="ECO:0000256" key="3">
    <source>
        <dbReference type="ARBA" id="ARBA00022723"/>
    </source>
</evidence>
<keyword evidence="3" id="KW-0479">Metal-binding</keyword>
<dbReference type="Pfam" id="PF04261">
    <property type="entry name" value="Dyp_perox_N"/>
    <property type="match status" value="1"/>
</dbReference>
<organism evidence="9 10">
    <name type="scientific">Pseudoalteromonas ulvae</name>
    <dbReference type="NCBI Taxonomy" id="107327"/>
    <lineage>
        <taxon>Bacteria</taxon>
        <taxon>Pseudomonadati</taxon>
        <taxon>Pseudomonadota</taxon>
        <taxon>Gammaproteobacteria</taxon>
        <taxon>Alteromonadales</taxon>
        <taxon>Pseudoalteromonadaceae</taxon>
        <taxon>Pseudoalteromonas</taxon>
    </lineage>
</organism>
<dbReference type="InterPro" id="IPR011008">
    <property type="entry name" value="Dimeric_a/b-barrel"/>
</dbReference>
<comment type="similarity">
    <text evidence="6">Belongs to the DyP-type peroxidase family.</text>
</comment>
<dbReference type="EMBL" id="MWPV01000001">
    <property type="protein sequence ID" value="OUL59025.1"/>
    <property type="molecule type" value="Genomic_DNA"/>
</dbReference>
<keyword evidence="10" id="KW-1185">Reference proteome</keyword>
<dbReference type="InterPro" id="IPR048327">
    <property type="entry name" value="Dyp_perox_N"/>
</dbReference>
<dbReference type="OrthoDB" id="3251355at2"/>
<dbReference type="InterPro" id="IPR006314">
    <property type="entry name" value="Dyp_peroxidase"/>
</dbReference>
<name>A0A244CTU3_PSEDV</name>
<evidence type="ECO:0000256" key="6">
    <source>
        <dbReference type="ARBA" id="ARBA00025737"/>
    </source>
</evidence>
<dbReference type="SUPFAM" id="SSF54909">
    <property type="entry name" value="Dimeric alpha+beta barrel"/>
    <property type="match status" value="1"/>
</dbReference>
<keyword evidence="2 9" id="KW-0575">Peroxidase</keyword>
<dbReference type="GO" id="GO:0004601">
    <property type="term" value="F:peroxidase activity"/>
    <property type="evidence" value="ECO:0007669"/>
    <property type="project" value="UniProtKB-KW"/>
</dbReference>
<sequence>MPQAQSGICAEANLHGLYLFLNVLDGHDESVAKKLAQIIDLQDDFSDQFSEALLSSVVAIGAEYWPHLIPTEIPDGLVGFPQVDDAEHNMPSQPFDLFIQIRSDRSDVNHLFGLRVLNLLAPDVELVEQVKCFRFLDGRDLNGFIYGADVPHGRAKKRVALIEDVDSPFHQGSFVHIQRFRHNLNKWQLLSIDEQEAIIGRTRLDNDLIEPINSGSHVHRFELKDSQGNALLLQQGMPYGDMHEQGMLQVSCSANSEAFLLLLKNRLDSDQGYDSWLDFTSADMGASFFAPSIDFLTALAKH</sequence>
<dbReference type="AlphaFoldDB" id="A0A244CTU3"/>
<feature type="domain" description="Dyp-type peroxidase C-terminal" evidence="8">
    <location>
        <begin position="138"/>
        <end position="294"/>
    </location>
</feature>
<dbReference type="Pfam" id="PF20628">
    <property type="entry name" value="Dyp_perox_C"/>
    <property type="match status" value="1"/>
</dbReference>
<evidence type="ECO:0000259" key="7">
    <source>
        <dbReference type="Pfam" id="PF04261"/>
    </source>
</evidence>
<dbReference type="RefSeq" id="WP_086742417.1">
    <property type="nucleotide sequence ID" value="NZ_MWPV01000001.1"/>
</dbReference>
<keyword evidence="5" id="KW-0408">Iron</keyword>
<comment type="cofactor">
    <cofactor evidence="1">
        <name>heme b</name>
        <dbReference type="ChEBI" id="CHEBI:60344"/>
    </cofactor>
</comment>
<dbReference type="PROSITE" id="PS51404">
    <property type="entry name" value="DYP_PEROXIDASE"/>
    <property type="match status" value="1"/>
</dbReference>
<dbReference type="GO" id="GO:0020037">
    <property type="term" value="F:heme binding"/>
    <property type="evidence" value="ECO:0007669"/>
    <property type="project" value="InterPro"/>
</dbReference>
<dbReference type="GO" id="GO:0046872">
    <property type="term" value="F:metal ion binding"/>
    <property type="evidence" value="ECO:0007669"/>
    <property type="project" value="UniProtKB-KW"/>
</dbReference>
<proteinExistence type="inferred from homology"/>
<dbReference type="PANTHER" id="PTHR30521:SF0">
    <property type="entry name" value="DYP-TYPE PEROXIDASE FAMILY PROTEIN"/>
    <property type="match status" value="1"/>
</dbReference>
<dbReference type="Proteomes" id="UP000194841">
    <property type="component" value="Unassembled WGS sequence"/>
</dbReference>
<keyword evidence="4" id="KW-0560">Oxidoreductase</keyword>
<evidence type="ECO:0000313" key="10">
    <source>
        <dbReference type="Proteomes" id="UP000194841"/>
    </source>
</evidence>
<reference evidence="9 10" key="1">
    <citation type="submission" date="2017-02" db="EMBL/GenBank/DDBJ databases">
        <title>Pseudoalteromonas ulvae TC14 Genome.</title>
        <authorList>
            <person name="Molmeret M."/>
        </authorList>
    </citation>
    <scope>NUCLEOTIDE SEQUENCE [LARGE SCALE GENOMIC DNA]</scope>
    <source>
        <strain evidence="9">TC14</strain>
    </source>
</reference>
<feature type="domain" description="Dyp-type peroxidase N-terminal" evidence="7">
    <location>
        <begin position="5"/>
        <end position="134"/>
    </location>
</feature>
<evidence type="ECO:0000256" key="2">
    <source>
        <dbReference type="ARBA" id="ARBA00022559"/>
    </source>
</evidence>